<gene>
    <name evidence="3" type="ORF">D3791_10905</name>
</gene>
<protein>
    <submittedName>
        <fullName evidence="3">Uncharacterized protein</fullName>
    </submittedName>
</protein>
<keyword evidence="2" id="KW-0812">Transmembrane</keyword>
<keyword evidence="2" id="KW-1133">Transmembrane helix</keyword>
<dbReference type="Proteomes" id="UP000502331">
    <property type="component" value="Chromosome"/>
</dbReference>
<dbReference type="AlphaFoldDB" id="A0A6H0SJT7"/>
<dbReference type="RefSeq" id="WP_022877109.1">
    <property type="nucleotide sequence ID" value="NZ_CP032549.1"/>
</dbReference>
<proteinExistence type="predicted"/>
<evidence type="ECO:0000313" key="4">
    <source>
        <dbReference type="Proteomes" id="UP000502331"/>
    </source>
</evidence>
<reference evidence="3 4" key="1">
    <citation type="submission" date="2018-09" db="EMBL/GenBank/DDBJ databases">
        <title>Glutamicibacter mishrai S5-52T (LMG 29155T = KCTC 39846T).</title>
        <authorList>
            <person name="Das S.K."/>
        </authorList>
    </citation>
    <scope>NUCLEOTIDE SEQUENCE [LARGE SCALE GENOMIC DNA]</scope>
    <source>
        <strain evidence="3 4">S5-52</strain>
    </source>
</reference>
<feature type="transmembrane region" description="Helical" evidence="2">
    <location>
        <begin position="6"/>
        <end position="24"/>
    </location>
</feature>
<dbReference type="EMBL" id="CP032549">
    <property type="protein sequence ID" value="QIV87584.1"/>
    <property type="molecule type" value="Genomic_DNA"/>
</dbReference>
<evidence type="ECO:0000313" key="3">
    <source>
        <dbReference type="EMBL" id="QIV87584.1"/>
    </source>
</evidence>
<keyword evidence="2" id="KW-0472">Membrane</keyword>
<feature type="region of interest" description="Disordered" evidence="1">
    <location>
        <begin position="120"/>
        <end position="141"/>
    </location>
</feature>
<feature type="compositionally biased region" description="Polar residues" evidence="1">
    <location>
        <begin position="130"/>
        <end position="139"/>
    </location>
</feature>
<evidence type="ECO:0000256" key="1">
    <source>
        <dbReference type="SAM" id="MobiDB-lite"/>
    </source>
</evidence>
<keyword evidence="4" id="KW-1185">Reference proteome</keyword>
<sequence length="304" mass="33522">MEIIIWLVVIIAVIALGYFGLQALRKKNTAQVAQAISREAAEAANAKLDDSSRNSVYRNLAKGDVMGAVQVYRAATGDSVKNCVIAVRSLDKYPQVAPAKELPVDDAEIKALSDKLEAQVEREDREATGEQAQESQPGSTDDLWVVPQEWSEQFGSENEPSSTHFKMAFEVDGESREFSSEQLPPNEYDQLFSMLRDSNFEEAAKILHGYTGLPVEDLERMIATSPMSGGAANGNVADFRFEGQGPDGPVHFDAAELPEADREALFEAIADTDLDRISEIIVRHTSLPEDIVQNMLQTFVKRKD</sequence>
<accession>A0A6H0SJT7</accession>
<name>A0A6H0SJT7_9MICC</name>
<evidence type="ECO:0000256" key="2">
    <source>
        <dbReference type="SAM" id="Phobius"/>
    </source>
</evidence>
<organism evidence="3 4">
    <name type="scientific">Glutamicibacter mishrai</name>
    <dbReference type="NCBI Taxonomy" id="1775880"/>
    <lineage>
        <taxon>Bacteria</taxon>
        <taxon>Bacillati</taxon>
        <taxon>Actinomycetota</taxon>
        <taxon>Actinomycetes</taxon>
        <taxon>Micrococcales</taxon>
        <taxon>Micrococcaceae</taxon>
        <taxon>Glutamicibacter</taxon>
    </lineage>
</organism>